<gene>
    <name evidence="2" type="ORF">BCV70DRAFT_201120</name>
</gene>
<evidence type="ECO:0000256" key="1">
    <source>
        <dbReference type="SAM" id="Phobius"/>
    </source>
</evidence>
<name>A0A317XN91_9BASI</name>
<dbReference type="InParanoid" id="A0A317XN91"/>
<reference evidence="2 3" key="1">
    <citation type="journal article" date="2018" name="Mol. Biol. Evol.">
        <title>Broad Genomic Sampling Reveals a Smut Pathogenic Ancestry of the Fungal Clade Ustilaginomycotina.</title>
        <authorList>
            <person name="Kijpornyongpan T."/>
            <person name="Mondo S.J."/>
            <person name="Barry K."/>
            <person name="Sandor L."/>
            <person name="Lee J."/>
            <person name="Lipzen A."/>
            <person name="Pangilinan J."/>
            <person name="LaButti K."/>
            <person name="Hainaut M."/>
            <person name="Henrissat B."/>
            <person name="Grigoriev I.V."/>
            <person name="Spatafora J.W."/>
            <person name="Aime M.C."/>
        </authorList>
    </citation>
    <scope>NUCLEOTIDE SEQUENCE [LARGE SCALE GENOMIC DNA]</scope>
    <source>
        <strain evidence="2 3">MCA 3645</strain>
    </source>
</reference>
<keyword evidence="1" id="KW-0472">Membrane</keyword>
<evidence type="ECO:0000313" key="2">
    <source>
        <dbReference type="EMBL" id="PWY99551.1"/>
    </source>
</evidence>
<dbReference type="AlphaFoldDB" id="A0A317XN91"/>
<protein>
    <submittedName>
        <fullName evidence="2">Uncharacterized protein</fullName>
    </submittedName>
</protein>
<accession>A0A317XN91</accession>
<evidence type="ECO:0000313" key="3">
    <source>
        <dbReference type="Proteomes" id="UP000246740"/>
    </source>
</evidence>
<dbReference type="EMBL" id="KZ819195">
    <property type="protein sequence ID" value="PWY99551.1"/>
    <property type="molecule type" value="Genomic_DNA"/>
</dbReference>
<proteinExistence type="predicted"/>
<keyword evidence="1" id="KW-0812">Transmembrane</keyword>
<keyword evidence="1" id="KW-1133">Transmembrane helix</keyword>
<sequence>MTRRCRSRPPGWLSVAIAVLYMAAASLPYSDAGVFFIPGSAESRWQQTVPLSPIRREYRKATFSFLFFSFRFWGHSSLPPCL</sequence>
<organism evidence="2 3">
    <name type="scientific">Testicularia cyperi</name>
    <dbReference type="NCBI Taxonomy" id="1882483"/>
    <lineage>
        <taxon>Eukaryota</taxon>
        <taxon>Fungi</taxon>
        <taxon>Dikarya</taxon>
        <taxon>Basidiomycota</taxon>
        <taxon>Ustilaginomycotina</taxon>
        <taxon>Ustilaginomycetes</taxon>
        <taxon>Ustilaginales</taxon>
        <taxon>Anthracoideaceae</taxon>
        <taxon>Testicularia</taxon>
    </lineage>
</organism>
<keyword evidence="3" id="KW-1185">Reference proteome</keyword>
<dbReference type="Proteomes" id="UP000246740">
    <property type="component" value="Unassembled WGS sequence"/>
</dbReference>
<feature type="transmembrane region" description="Helical" evidence="1">
    <location>
        <begin position="12"/>
        <end position="30"/>
    </location>
</feature>